<evidence type="ECO:0000313" key="11">
    <source>
        <dbReference type="EMBL" id="MZP29491.1"/>
    </source>
</evidence>
<keyword evidence="4 10" id="KW-0963">Cytoplasm</keyword>
<sequence>MREKVNLSVEDIQGILPHRPPFLLVDRIIELEVGKWAVGLKNVTMNEPFFQGHFPGHPVMPGVLIVEALAQTGAVALLKMPEYAGKIALFAKIDGVRFRRPVVPGDTLRLEAEMTALRKTIGKAMGRAYVDDQLACEAEMTFAIER</sequence>
<dbReference type="NCBIfam" id="TIGR01750">
    <property type="entry name" value="fabZ"/>
    <property type="match status" value="1"/>
</dbReference>
<dbReference type="AlphaFoldDB" id="A0A845L988"/>
<comment type="catalytic activity">
    <reaction evidence="1 10">
        <text>a (3R)-hydroxyacyl-[ACP] = a (2E)-enoyl-[ACP] + H2O</text>
        <dbReference type="Rhea" id="RHEA:13097"/>
        <dbReference type="Rhea" id="RHEA-COMP:9925"/>
        <dbReference type="Rhea" id="RHEA-COMP:9945"/>
        <dbReference type="ChEBI" id="CHEBI:15377"/>
        <dbReference type="ChEBI" id="CHEBI:78784"/>
        <dbReference type="ChEBI" id="CHEBI:78827"/>
        <dbReference type="EC" id="4.2.1.59"/>
    </reaction>
</comment>
<evidence type="ECO:0000256" key="3">
    <source>
        <dbReference type="ARBA" id="ARBA00009174"/>
    </source>
</evidence>
<evidence type="ECO:0000256" key="10">
    <source>
        <dbReference type="HAMAP-Rule" id="MF_00406"/>
    </source>
</evidence>
<evidence type="ECO:0000313" key="12">
    <source>
        <dbReference type="Proteomes" id="UP000463470"/>
    </source>
</evidence>
<dbReference type="FunFam" id="3.10.129.10:FF:000001">
    <property type="entry name" value="3-hydroxyacyl-[acyl-carrier-protein] dehydratase FabZ"/>
    <property type="match status" value="1"/>
</dbReference>
<reference evidence="11 12" key="1">
    <citation type="submission" date="2020-01" db="EMBL/GenBank/DDBJ databases">
        <title>Whole-genome sequence of Heliobacterium undosum DSM 13378.</title>
        <authorList>
            <person name="Kyndt J.A."/>
            <person name="Meyer T.E."/>
        </authorList>
    </citation>
    <scope>NUCLEOTIDE SEQUENCE [LARGE SCALE GENOMIC DNA]</scope>
    <source>
        <strain evidence="11 12">DSM 13378</strain>
    </source>
</reference>
<keyword evidence="6 10" id="KW-0441">Lipid A biosynthesis</keyword>
<dbReference type="EC" id="4.2.1.59" evidence="10"/>
<dbReference type="Gene3D" id="3.10.129.10">
    <property type="entry name" value="Hotdog Thioesterase"/>
    <property type="match status" value="1"/>
</dbReference>
<evidence type="ECO:0000256" key="6">
    <source>
        <dbReference type="ARBA" id="ARBA00022556"/>
    </source>
</evidence>
<comment type="similarity">
    <text evidence="3 10">Belongs to the thioester dehydratase family. FabZ subfamily.</text>
</comment>
<protein>
    <recommendedName>
        <fullName evidence="10">3-hydroxyacyl-[acyl-carrier-protein] dehydratase FabZ</fullName>
        <ecNumber evidence="10">4.2.1.59</ecNumber>
    </recommendedName>
    <alternativeName>
        <fullName evidence="10">(3R)-hydroxymyristoyl-[acyl-carrier-protein] dehydratase</fullName>
        <shortName evidence="10">(3R)-hydroxymyristoyl-ACP dehydrase</shortName>
    </alternativeName>
    <alternativeName>
        <fullName evidence="10">Beta-hydroxyacyl-ACP dehydratase</fullName>
    </alternativeName>
</protein>
<evidence type="ECO:0000256" key="8">
    <source>
        <dbReference type="ARBA" id="ARBA00023239"/>
    </source>
</evidence>
<dbReference type="PANTHER" id="PTHR30272">
    <property type="entry name" value="3-HYDROXYACYL-[ACYL-CARRIER-PROTEIN] DEHYDRATASE"/>
    <property type="match status" value="1"/>
</dbReference>
<dbReference type="HAMAP" id="MF_00406">
    <property type="entry name" value="FabZ"/>
    <property type="match status" value="1"/>
</dbReference>
<feature type="active site" evidence="10">
    <location>
        <position position="53"/>
    </location>
</feature>
<evidence type="ECO:0000256" key="4">
    <source>
        <dbReference type="ARBA" id="ARBA00022490"/>
    </source>
</evidence>
<comment type="function">
    <text evidence="9 10">Involved in unsaturated fatty acids biosynthesis. Catalyzes the dehydration of short chain beta-hydroxyacyl-ACPs and long chain saturated and unsaturated beta-hydroxyacyl-ACPs.</text>
</comment>
<keyword evidence="7 10" id="KW-0443">Lipid metabolism</keyword>
<accession>A0A845L988</accession>
<dbReference type="InterPro" id="IPR029069">
    <property type="entry name" value="HotDog_dom_sf"/>
</dbReference>
<evidence type="ECO:0000256" key="1">
    <source>
        <dbReference type="ARBA" id="ARBA00001055"/>
    </source>
</evidence>
<dbReference type="GO" id="GO:0006633">
    <property type="term" value="P:fatty acid biosynthetic process"/>
    <property type="evidence" value="ECO:0007669"/>
    <property type="project" value="UniProtKB-UniRule"/>
</dbReference>
<dbReference type="InterPro" id="IPR010084">
    <property type="entry name" value="FabZ"/>
</dbReference>
<dbReference type="NCBIfam" id="NF000582">
    <property type="entry name" value="PRK00006.1"/>
    <property type="match status" value="1"/>
</dbReference>
<comment type="subcellular location">
    <subcellularLocation>
        <location evidence="2 10">Cytoplasm</location>
    </subcellularLocation>
</comment>
<evidence type="ECO:0000256" key="2">
    <source>
        <dbReference type="ARBA" id="ARBA00004496"/>
    </source>
</evidence>
<organism evidence="11 12">
    <name type="scientific">Heliomicrobium undosum</name>
    <dbReference type="NCBI Taxonomy" id="121734"/>
    <lineage>
        <taxon>Bacteria</taxon>
        <taxon>Bacillati</taxon>
        <taxon>Bacillota</taxon>
        <taxon>Clostridia</taxon>
        <taxon>Eubacteriales</taxon>
        <taxon>Heliobacteriaceae</taxon>
        <taxon>Heliomicrobium</taxon>
    </lineage>
</organism>
<dbReference type="EMBL" id="WXEY01000005">
    <property type="protein sequence ID" value="MZP29491.1"/>
    <property type="molecule type" value="Genomic_DNA"/>
</dbReference>
<evidence type="ECO:0000256" key="5">
    <source>
        <dbReference type="ARBA" id="ARBA00022516"/>
    </source>
</evidence>
<dbReference type="GO" id="GO:0019171">
    <property type="term" value="F:(3R)-hydroxyacyl-[acyl-carrier-protein] dehydratase activity"/>
    <property type="evidence" value="ECO:0007669"/>
    <property type="project" value="UniProtKB-EC"/>
</dbReference>
<dbReference type="CDD" id="cd01288">
    <property type="entry name" value="FabZ"/>
    <property type="match status" value="1"/>
</dbReference>
<dbReference type="SUPFAM" id="SSF54637">
    <property type="entry name" value="Thioesterase/thiol ester dehydrase-isomerase"/>
    <property type="match status" value="1"/>
</dbReference>
<keyword evidence="5 10" id="KW-0444">Lipid biosynthesis</keyword>
<proteinExistence type="inferred from homology"/>
<evidence type="ECO:0000256" key="9">
    <source>
        <dbReference type="ARBA" id="ARBA00025049"/>
    </source>
</evidence>
<dbReference type="GO" id="GO:0005737">
    <property type="term" value="C:cytoplasm"/>
    <property type="evidence" value="ECO:0007669"/>
    <property type="project" value="UniProtKB-SubCell"/>
</dbReference>
<dbReference type="GO" id="GO:0016020">
    <property type="term" value="C:membrane"/>
    <property type="evidence" value="ECO:0007669"/>
    <property type="project" value="GOC"/>
</dbReference>
<dbReference type="PANTHER" id="PTHR30272:SF1">
    <property type="entry name" value="3-HYDROXYACYL-[ACYL-CARRIER-PROTEIN] DEHYDRATASE"/>
    <property type="match status" value="1"/>
</dbReference>
<dbReference type="Proteomes" id="UP000463470">
    <property type="component" value="Unassembled WGS sequence"/>
</dbReference>
<dbReference type="OrthoDB" id="9772788at2"/>
<dbReference type="InterPro" id="IPR013114">
    <property type="entry name" value="FabA_FabZ"/>
</dbReference>
<keyword evidence="12" id="KW-1185">Reference proteome</keyword>
<dbReference type="GO" id="GO:0009245">
    <property type="term" value="P:lipid A biosynthetic process"/>
    <property type="evidence" value="ECO:0007669"/>
    <property type="project" value="UniProtKB-UniRule"/>
</dbReference>
<comment type="caution">
    <text evidence="11">The sequence shown here is derived from an EMBL/GenBank/DDBJ whole genome shotgun (WGS) entry which is preliminary data.</text>
</comment>
<dbReference type="Pfam" id="PF07977">
    <property type="entry name" value="FabA"/>
    <property type="match status" value="1"/>
</dbReference>
<evidence type="ECO:0000256" key="7">
    <source>
        <dbReference type="ARBA" id="ARBA00023098"/>
    </source>
</evidence>
<name>A0A845L988_9FIRM</name>
<keyword evidence="8 10" id="KW-0456">Lyase</keyword>
<gene>
    <name evidence="10 11" type="primary">fabZ</name>
    <name evidence="11" type="ORF">GTO91_07200</name>
</gene>